<name>A0A4U0WMV9_9PEZI</name>
<feature type="compositionally biased region" description="Basic and acidic residues" evidence="1">
    <location>
        <begin position="426"/>
        <end position="439"/>
    </location>
</feature>
<feature type="compositionally biased region" description="Low complexity" evidence="1">
    <location>
        <begin position="308"/>
        <end position="321"/>
    </location>
</feature>
<organism evidence="3 4">
    <name type="scientific">Cryomyces minteri</name>
    <dbReference type="NCBI Taxonomy" id="331657"/>
    <lineage>
        <taxon>Eukaryota</taxon>
        <taxon>Fungi</taxon>
        <taxon>Dikarya</taxon>
        <taxon>Ascomycota</taxon>
        <taxon>Pezizomycotina</taxon>
        <taxon>Dothideomycetes</taxon>
        <taxon>Dothideomycetes incertae sedis</taxon>
        <taxon>Cryomyces</taxon>
    </lineage>
</organism>
<feature type="region of interest" description="Disordered" evidence="1">
    <location>
        <begin position="580"/>
        <end position="608"/>
    </location>
</feature>
<feature type="compositionally biased region" description="Polar residues" evidence="1">
    <location>
        <begin position="645"/>
        <end position="669"/>
    </location>
</feature>
<dbReference type="Proteomes" id="UP000308768">
    <property type="component" value="Unassembled WGS sequence"/>
</dbReference>
<dbReference type="AlphaFoldDB" id="A0A4U0WMV9"/>
<dbReference type="STRING" id="331657.A0A4U0WMV9"/>
<dbReference type="InterPro" id="IPR007330">
    <property type="entry name" value="MIT_dom"/>
</dbReference>
<feature type="region of interest" description="Disordered" evidence="1">
    <location>
        <begin position="471"/>
        <end position="502"/>
    </location>
</feature>
<comment type="caution">
    <text evidence="3">The sequence shown here is derived from an EMBL/GenBank/DDBJ whole genome shotgun (WGS) entry which is preliminary data.</text>
</comment>
<dbReference type="SUPFAM" id="SSF116846">
    <property type="entry name" value="MIT domain"/>
    <property type="match status" value="1"/>
</dbReference>
<sequence length="1089" mass="118473">HTQSRNATHHHSRDKKSGSKTGLDHRLERSSSELNKLDEHNPSNPPRTRVRREKDKKNMLSRALQKANTAVLLDNAQNFEGAIEAYGDACKLLQEVMDRSSGDEDKRKLDAIRVTYTARMEELRQLDPLYEPSPVEKVLPARPMSDESLGAELRSYPSNADQVHDELDAAEKETAAASVDVADHESGSQPAASSRLDRIPVRDSLPSASREAEAPPSRGELSFLRPLWERSRSPNWETSVEWGVEVPMNTHYMPPPLSPRPLASLSPPEDEISTHQNPESRQEESSQQHSRVNSNEASVSWLDTIDESGSSCTSDIGSTSSHDGLHIATRDGVHRKHLRTTSGETQAEFDNALDAAIEAAYDANMDFYEEEDASVPSVSTATTAGDINGVPRNHDDAWADDIHWLEREHRIREAKERARQQLLQRERHYESRMDGKNDDQTSEAADEERMLDDITQDYILNGFNFDLQSKSALPRQSDSSSSGYSRSTWESSSNSHRTTAGTSLSTVAEHPLLASRVSQQPTKLLPPISVPSDLLPLALGPARHPPPTGALPTPPSIAVAPSTNVRGRRLSGQNPKQLKIETAMSPPPGVRASMTASAPKALPSLPKEDTARGMLEPHRMLEPTSAITGTTAPEDVFKVPGAPASQGNSLSVSQPTSAVNGPSTASTVAPATPGLTLGASQDSIIPPISRSDSPHDPQSRFRPQIRKNKSSLSLRNKTMSISSPEGSDMSLSAGAGTPMSSTFSTFQARRAPLTSVGMQPAATPAMSTFAIDGLAVGGMYLFESDIHSPTTPGSPNPLATNAPVPLEPCPEAYLLRPFWLMRALYQTIAHPRGGYLSTKLFVPRDIWRVKGVKIKAVDEKTSACDLLTAALLKVGSVDDKDADAVLEELQSFEHVMDQVQINLNRKLGSEVGAQGLSSLFRDSGSTTTDSSQQGTEAPAQKPTTTSHTKSYLSSWRRLRSKSSGVGLGSLSAGKDVSKEALTMPSLPMTSLPTVHFVKREARNIVCEGPHANYMSALARLFDAVQVLDDIARSVEDPGLKTSSPTYVGLELTIRHAAEFFAFFICRFVLADVTMLLDKFIKRGSEWVLL</sequence>
<feature type="compositionally biased region" description="Low complexity" evidence="1">
    <location>
        <begin position="477"/>
        <end position="493"/>
    </location>
</feature>
<feature type="compositionally biased region" description="Low complexity" evidence="1">
    <location>
        <begin position="682"/>
        <end position="691"/>
    </location>
</feature>
<dbReference type="PANTHER" id="PTHR37327:SF1">
    <property type="entry name" value="MICROTUBULE INTERACTING AND TRANSPORT DOMAIN-CONTAINING PROTEIN"/>
    <property type="match status" value="1"/>
</dbReference>
<accession>A0A4U0WMV9</accession>
<keyword evidence="4" id="KW-1185">Reference proteome</keyword>
<feature type="compositionally biased region" description="Low complexity" evidence="1">
    <location>
        <begin position="922"/>
        <end position="935"/>
    </location>
</feature>
<proteinExistence type="predicted"/>
<gene>
    <name evidence="3" type="ORF">B0A49_08816</name>
</gene>
<feature type="region of interest" description="Disordered" evidence="1">
    <location>
        <begin position="634"/>
        <end position="736"/>
    </location>
</feature>
<feature type="compositionally biased region" description="Polar residues" evidence="1">
    <location>
        <begin position="289"/>
        <end position="298"/>
    </location>
</feature>
<evidence type="ECO:0000259" key="2">
    <source>
        <dbReference type="Pfam" id="PF04212"/>
    </source>
</evidence>
<feature type="region of interest" description="Disordered" evidence="1">
    <location>
        <begin position="170"/>
        <end position="218"/>
    </location>
</feature>
<evidence type="ECO:0000256" key="1">
    <source>
        <dbReference type="SAM" id="MobiDB-lite"/>
    </source>
</evidence>
<feature type="compositionally biased region" description="Basic and acidic residues" evidence="1">
    <location>
        <begin position="22"/>
        <end position="41"/>
    </location>
</feature>
<reference evidence="3 4" key="1">
    <citation type="submission" date="2017-03" db="EMBL/GenBank/DDBJ databases">
        <title>Genomes of endolithic fungi from Antarctica.</title>
        <authorList>
            <person name="Coleine C."/>
            <person name="Masonjones S."/>
            <person name="Stajich J.E."/>
        </authorList>
    </citation>
    <scope>NUCLEOTIDE SEQUENCE [LARGE SCALE GENOMIC DNA]</scope>
    <source>
        <strain evidence="3 4">CCFEE 5187</strain>
    </source>
</reference>
<evidence type="ECO:0000313" key="4">
    <source>
        <dbReference type="Proteomes" id="UP000308768"/>
    </source>
</evidence>
<feature type="domain" description="MIT" evidence="2">
    <location>
        <begin position="60"/>
        <end position="125"/>
    </location>
</feature>
<dbReference type="OrthoDB" id="2245455at2759"/>
<feature type="region of interest" description="Disordered" evidence="1">
    <location>
        <begin position="253"/>
        <end position="327"/>
    </location>
</feature>
<dbReference type="Pfam" id="PF04212">
    <property type="entry name" value="MIT"/>
    <property type="match status" value="1"/>
</dbReference>
<feature type="region of interest" description="Disordered" evidence="1">
    <location>
        <begin position="1"/>
        <end position="59"/>
    </location>
</feature>
<feature type="region of interest" description="Disordered" evidence="1">
    <location>
        <begin position="426"/>
        <end position="448"/>
    </location>
</feature>
<dbReference type="PANTHER" id="PTHR37327">
    <property type="entry name" value="CHROMOSOME 1, WHOLE GENOME SHOTGUN SEQUENCE"/>
    <property type="match status" value="1"/>
</dbReference>
<dbReference type="EMBL" id="NAJN01001245">
    <property type="protein sequence ID" value="TKA64582.1"/>
    <property type="molecule type" value="Genomic_DNA"/>
</dbReference>
<dbReference type="Gene3D" id="1.20.58.80">
    <property type="entry name" value="Phosphotransferase system, lactose/cellobiose-type IIA subunit"/>
    <property type="match status" value="1"/>
</dbReference>
<feature type="compositionally biased region" description="Polar residues" evidence="1">
    <location>
        <begin position="710"/>
        <end position="725"/>
    </location>
</feature>
<evidence type="ECO:0000313" key="3">
    <source>
        <dbReference type="EMBL" id="TKA64582.1"/>
    </source>
</evidence>
<feature type="non-terminal residue" evidence="3">
    <location>
        <position position="1"/>
    </location>
</feature>
<feature type="region of interest" description="Disordered" evidence="1">
    <location>
        <begin position="918"/>
        <end position="952"/>
    </location>
</feature>
<dbReference type="InterPro" id="IPR036181">
    <property type="entry name" value="MIT_dom_sf"/>
</dbReference>
<protein>
    <recommendedName>
        <fullName evidence="2">MIT domain-containing protein</fullName>
    </recommendedName>
</protein>